<protein>
    <recommendedName>
        <fullName evidence="9">Mechanosensing system component YbdG</fullName>
    </recommendedName>
    <alternativeName>
        <fullName evidence="10">Mechanosensitive channel homolog YbdG</fullName>
    </alternativeName>
</protein>
<dbReference type="FunFam" id="2.30.30.60:FF:000002">
    <property type="entry name" value="Mechanosensitive ion channel family protein"/>
    <property type="match status" value="1"/>
</dbReference>
<keyword evidence="4" id="KW-0997">Cell inner membrane</keyword>
<keyword evidence="8 11" id="KW-0472">Membrane</keyword>
<evidence type="ECO:0000256" key="11">
    <source>
        <dbReference type="SAM" id="Phobius"/>
    </source>
</evidence>
<dbReference type="InterPro" id="IPR010920">
    <property type="entry name" value="LSM_dom_sf"/>
</dbReference>
<evidence type="ECO:0000259" key="12">
    <source>
        <dbReference type="Pfam" id="PF00924"/>
    </source>
</evidence>
<dbReference type="GO" id="GO:0071470">
    <property type="term" value="P:cellular response to osmotic stress"/>
    <property type="evidence" value="ECO:0007669"/>
    <property type="project" value="InterPro"/>
</dbReference>
<feature type="transmembrane region" description="Helical" evidence="11">
    <location>
        <begin position="166"/>
        <end position="182"/>
    </location>
</feature>
<dbReference type="GO" id="GO:0005886">
    <property type="term" value="C:plasma membrane"/>
    <property type="evidence" value="ECO:0007669"/>
    <property type="project" value="UniProtKB-SubCell"/>
</dbReference>
<feature type="transmembrane region" description="Helical" evidence="11">
    <location>
        <begin position="142"/>
        <end position="160"/>
    </location>
</feature>
<dbReference type="InterPro" id="IPR023408">
    <property type="entry name" value="MscS_beta-dom_sf"/>
</dbReference>
<evidence type="ECO:0000313" key="14">
    <source>
        <dbReference type="EMBL" id="PSJ43714.1"/>
    </source>
</evidence>
<evidence type="ECO:0000259" key="13">
    <source>
        <dbReference type="Pfam" id="PF21082"/>
    </source>
</evidence>
<organism evidence="14 15">
    <name type="scientific">Zobellella endophytica</name>
    <dbReference type="NCBI Taxonomy" id="2116700"/>
    <lineage>
        <taxon>Bacteria</taxon>
        <taxon>Pseudomonadati</taxon>
        <taxon>Pseudomonadota</taxon>
        <taxon>Gammaproteobacteria</taxon>
        <taxon>Aeromonadales</taxon>
        <taxon>Aeromonadaceae</taxon>
        <taxon>Zobellella</taxon>
    </lineage>
</organism>
<dbReference type="GO" id="GO:0008381">
    <property type="term" value="F:mechanosensitive monoatomic ion channel activity"/>
    <property type="evidence" value="ECO:0007669"/>
    <property type="project" value="InterPro"/>
</dbReference>
<dbReference type="InterPro" id="IPR006685">
    <property type="entry name" value="MscS_channel_2nd"/>
</dbReference>
<dbReference type="RefSeq" id="WP_106730669.1">
    <property type="nucleotide sequence ID" value="NZ_PXYG01000008.1"/>
</dbReference>
<dbReference type="Proteomes" id="UP000240243">
    <property type="component" value="Unassembled WGS sequence"/>
</dbReference>
<feature type="domain" description="Mechanosensitive ion channel MscS" evidence="12">
    <location>
        <begin position="184"/>
        <end position="252"/>
    </location>
</feature>
<dbReference type="OrthoDB" id="9775207at2"/>
<comment type="similarity">
    <text evidence="2">Belongs to the MscS (TC 1.A.23) family.</text>
</comment>
<evidence type="ECO:0000256" key="3">
    <source>
        <dbReference type="ARBA" id="ARBA00022475"/>
    </source>
</evidence>
<keyword evidence="6 11" id="KW-1133">Transmembrane helix</keyword>
<reference evidence="14 15" key="1">
    <citation type="submission" date="2018-03" db="EMBL/GenBank/DDBJ databases">
        <title>The draft genome of Zobellella sp. 59N8.</title>
        <authorList>
            <person name="Liu L."/>
            <person name="Li L."/>
            <person name="Zhang X."/>
            <person name="Liang L."/>
            <person name="Wang T."/>
        </authorList>
    </citation>
    <scope>NUCLEOTIDE SEQUENCE [LARGE SCALE GENOMIC DNA]</scope>
    <source>
        <strain evidence="14 15">59N8</strain>
    </source>
</reference>
<dbReference type="Gene3D" id="2.30.30.60">
    <property type="match status" value="1"/>
</dbReference>
<evidence type="ECO:0000256" key="1">
    <source>
        <dbReference type="ARBA" id="ARBA00004429"/>
    </source>
</evidence>
<comment type="caution">
    <text evidence="14">The sequence shown here is derived from an EMBL/GenBank/DDBJ whole genome shotgun (WGS) entry which is preliminary data.</text>
</comment>
<evidence type="ECO:0000313" key="15">
    <source>
        <dbReference type="Proteomes" id="UP000240243"/>
    </source>
</evidence>
<feature type="transmembrane region" description="Helical" evidence="11">
    <location>
        <begin position="20"/>
        <end position="48"/>
    </location>
</feature>
<feature type="transmembrane region" description="Helical" evidence="11">
    <location>
        <begin position="101"/>
        <end position="122"/>
    </location>
</feature>
<dbReference type="SUPFAM" id="SSF50182">
    <property type="entry name" value="Sm-like ribonucleoproteins"/>
    <property type="match status" value="1"/>
</dbReference>
<dbReference type="EMBL" id="PXYG01000008">
    <property type="protein sequence ID" value="PSJ43714.1"/>
    <property type="molecule type" value="Genomic_DNA"/>
</dbReference>
<dbReference type="Pfam" id="PF00924">
    <property type="entry name" value="MS_channel_2nd"/>
    <property type="match status" value="1"/>
</dbReference>
<evidence type="ECO:0000256" key="6">
    <source>
        <dbReference type="ARBA" id="ARBA00022989"/>
    </source>
</evidence>
<gene>
    <name evidence="14" type="ORF">C7H85_15820</name>
</gene>
<keyword evidence="15" id="KW-1185">Reference proteome</keyword>
<dbReference type="PANTHER" id="PTHR30414:SF0">
    <property type="entry name" value="MINICONDUCTANCE MECHANOSENSITIVE CHANNEL YBDG"/>
    <property type="match status" value="1"/>
</dbReference>
<evidence type="ECO:0000256" key="9">
    <source>
        <dbReference type="ARBA" id="ARBA00093630"/>
    </source>
</evidence>
<dbReference type="AlphaFoldDB" id="A0A2P7R0G5"/>
<keyword evidence="7" id="KW-0346">Stress response</keyword>
<evidence type="ECO:0000256" key="10">
    <source>
        <dbReference type="ARBA" id="ARBA00093659"/>
    </source>
</evidence>
<keyword evidence="3" id="KW-1003">Cell membrane</keyword>
<dbReference type="InterPro" id="IPR049278">
    <property type="entry name" value="MS_channel_C"/>
</dbReference>
<evidence type="ECO:0000256" key="4">
    <source>
        <dbReference type="ARBA" id="ARBA00022519"/>
    </source>
</evidence>
<evidence type="ECO:0000256" key="5">
    <source>
        <dbReference type="ARBA" id="ARBA00022692"/>
    </source>
</evidence>
<dbReference type="Pfam" id="PF21082">
    <property type="entry name" value="MS_channel_3rd"/>
    <property type="match status" value="1"/>
</dbReference>
<proteinExistence type="inferred from homology"/>
<evidence type="ECO:0000256" key="8">
    <source>
        <dbReference type="ARBA" id="ARBA00023136"/>
    </source>
</evidence>
<feature type="domain" description="Mechanosensitive ion channel MscS C-terminal" evidence="13">
    <location>
        <begin position="331"/>
        <end position="396"/>
    </location>
</feature>
<keyword evidence="5 11" id="KW-0812">Transmembrane</keyword>
<evidence type="ECO:0000256" key="7">
    <source>
        <dbReference type="ARBA" id="ARBA00023016"/>
    </source>
</evidence>
<evidence type="ECO:0000256" key="2">
    <source>
        <dbReference type="ARBA" id="ARBA00008017"/>
    </source>
</evidence>
<accession>A0A2P7R0G5</accession>
<dbReference type="PANTHER" id="PTHR30414">
    <property type="entry name" value="MINICONDUCTANCE MECHANOSENSITIVE CHANNEL YBDG"/>
    <property type="match status" value="1"/>
</dbReference>
<sequence length="423" mass="47008">MQAEVMNWLEAYQLEFSDLIALLLVLGFILVTSVVIHLLLHRLVLGAVEKLARRSRHWWKRALFDSKLFNRLAFTLQGVIIYLQAGLWLSGGLTLAVIQTIAHLWILLFGLLSLFSLLDALLDISVQSRTARKLPLRGIFQGVKLVGALLIGILMVSLLIGKSPVILFSGLGAMTAVTMLVFKDPILGLVAGIQLSANSMLSVGDWLEMPRYGADGEVIDIGLTTVKVRNWDNTITTIPTYALISDSFKNWRGMSESGGRRIKRSLHLDASSVHFLDEAELKRLCRAQLLAPYLDGKVQELGRYNSEQQADLSSLVNGRRLTNLGTFRAYLAAYLKAHPRIHQQMTLMVRQLEPGSSGVPLEIYAFTNTTSWVEYEGIQGDIFDHVFAVLPEFGLRVHQTPTGYDMRALGEGLAQMTGYRDAG</sequence>
<dbReference type="InterPro" id="IPR030192">
    <property type="entry name" value="YbdG"/>
</dbReference>
<name>A0A2P7R0G5_9GAMM</name>
<feature type="transmembrane region" description="Helical" evidence="11">
    <location>
        <begin position="68"/>
        <end position="89"/>
    </location>
</feature>
<comment type="subcellular location">
    <subcellularLocation>
        <location evidence="1">Cell inner membrane</location>
        <topology evidence="1">Multi-pass membrane protein</topology>
    </subcellularLocation>
</comment>